<accession>A0A5D0G0J8</accession>
<gene>
    <name evidence="1" type="ORF">FVF61_13515</name>
</gene>
<protein>
    <submittedName>
        <fullName evidence="1">Uncharacterized protein</fullName>
    </submittedName>
</protein>
<dbReference type="OrthoDB" id="1151160at2"/>
<comment type="caution">
    <text evidence="1">The sequence shown here is derived from an EMBL/GenBank/DDBJ whole genome shotgun (WGS) entry which is preliminary data.</text>
</comment>
<evidence type="ECO:0000313" key="2">
    <source>
        <dbReference type="Proteomes" id="UP000324550"/>
    </source>
</evidence>
<sequence>MNKLLLFTLLFSTSLMFSQKDNVTKGNWNNLKGISEYTLVFDYSDLEIPKYDSEEEFLEDKMAKRDEKEPGTGEKFKESWFSDRENYYEPRFIETFNDRYKDGLVKVDSDLGSAEYTMKIHTTFMYPGYNVGVVRHNSKIETTISVYKNDSPDTIIFSVDYTKVEGAGNAGYDFNSGQRIADAYIILARALVKDMYKNNK</sequence>
<reference evidence="1 2" key="1">
    <citation type="submission" date="2019-08" db="EMBL/GenBank/DDBJ databases">
        <title>Formosa sediminis sp. nov., isolated from marine sediment.</title>
        <authorList>
            <person name="Cao W.R."/>
        </authorList>
    </citation>
    <scope>NUCLEOTIDE SEQUENCE [LARGE SCALE GENOMIC DNA]</scope>
    <source>
        <strain evidence="1 2">1494</strain>
    </source>
</reference>
<proteinExistence type="predicted"/>
<evidence type="ECO:0000313" key="1">
    <source>
        <dbReference type="EMBL" id="TYA52355.1"/>
    </source>
</evidence>
<dbReference type="AlphaFoldDB" id="A0A5D0G0J8"/>
<dbReference type="Proteomes" id="UP000324550">
    <property type="component" value="Unassembled WGS sequence"/>
</dbReference>
<dbReference type="EMBL" id="VSFC01000062">
    <property type="protein sequence ID" value="TYA52355.1"/>
    <property type="molecule type" value="Genomic_DNA"/>
</dbReference>
<dbReference type="RefSeq" id="WP_148457299.1">
    <property type="nucleotide sequence ID" value="NZ_VSFC01000062.1"/>
</dbReference>
<organism evidence="1 2">
    <name type="scientific">Formosa maritima</name>
    <dbReference type="NCBI Taxonomy" id="2592046"/>
    <lineage>
        <taxon>Bacteria</taxon>
        <taxon>Pseudomonadati</taxon>
        <taxon>Bacteroidota</taxon>
        <taxon>Flavobacteriia</taxon>
        <taxon>Flavobacteriales</taxon>
        <taxon>Flavobacteriaceae</taxon>
        <taxon>Formosa</taxon>
    </lineage>
</organism>
<keyword evidence="2" id="KW-1185">Reference proteome</keyword>
<name>A0A5D0G0J8_9FLAO</name>